<reference evidence="8 9" key="1">
    <citation type="submission" date="2019-04" db="EMBL/GenBank/DDBJ databases">
        <title>Microbes associate with the intestines of laboratory mice.</title>
        <authorList>
            <person name="Navarre W."/>
            <person name="Wong E."/>
            <person name="Huang K."/>
            <person name="Tropini C."/>
            <person name="Ng K."/>
            <person name="Yu B."/>
        </authorList>
    </citation>
    <scope>NUCLEOTIDE SEQUENCE [LARGE SCALE GENOMIC DNA]</scope>
    <source>
        <strain evidence="8 9">NM69_E16B</strain>
    </source>
</reference>
<evidence type="ECO:0000256" key="1">
    <source>
        <dbReference type="ARBA" id="ARBA00004442"/>
    </source>
</evidence>
<dbReference type="AlphaFoldDB" id="A0A4S2B124"/>
<feature type="domain" description="SusD-like N-terminal" evidence="7">
    <location>
        <begin position="39"/>
        <end position="215"/>
    </location>
</feature>
<gene>
    <name evidence="8" type="ORF">E5355_06770</name>
</gene>
<evidence type="ECO:0000259" key="6">
    <source>
        <dbReference type="Pfam" id="PF07980"/>
    </source>
</evidence>
<protein>
    <submittedName>
        <fullName evidence="8">RagB/SusD family nutrient uptake outer membrane protein</fullName>
    </submittedName>
</protein>
<keyword evidence="4" id="KW-0472">Membrane</keyword>
<dbReference type="InterPro" id="IPR011990">
    <property type="entry name" value="TPR-like_helical_dom_sf"/>
</dbReference>
<evidence type="ECO:0000256" key="3">
    <source>
        <dbReference type="ARBA" id="ARBA00022729"/>
    </source>
</evidence>
<dbReference type="RefSeq" id="WP_136009699.1">
    <property type="nucleotide sequence ID" value="NZ_SRYZ01000010.1"/>
</dbReference>
<evidence type="ECO:0000256" key="5">
    <source>
        <dbReference type="ARBA" id="ARBA00023237"/>
    </source>
</evidence>
<keyword evidence="9" id="KW-1185">Reference proteome</keyword>
<dbReference type="GO" id="GO:0009279">
    <property type="term" value="C:cell outer membrane"/>
    <property type="evidence" value="ECO:0007669"/>
    <property type="project" value="UniProtKB-SubCell"/>
</dbReference>
<dbReference type="InterPro" id="IPR012944">
    <property type="entry name" value="SusD_RagB_dom"/>
</dbReference>
<dbReference type="PROSITE" id="PS51257">
    <property type="entry name" value="PROKAR_LIPOPROTEIN"/>
    <property type="match status" value="1"/>
</dbReference>
<keyword evidence="3" id="KW-0732">Signal</keyword>
<evidence type="ECO:0000313" key="9">
    <source>
        <dbReference type="Proteomes" id="UP000310532"/>
    </source>
</evidence>
<evidence type="ECO:0000259" key="7">
    <source>
        <dbReference type="Pfam" id="PF14322"/>
    </source>
</evidence>
<keyword evidence="5" id="KW-0998">Cell outer membrane</keyword>
<dbReference type="Pfam" id="PF07980">
    <property type="entry name" value="SusD_RagB"/>
    <property type="match status" value="1"/>
</dbReference>
<dbReference type="SUPFAM" id="SSF48452">
    <property type="entry name" value="TPR-like"/>
    <property type="match status" value="1"/>
</dbReference>
<dbReference type="Proteomes" id="UP000310532">
    <property type="component" value="Unassembled WGS sequence"/>
</dbReference>
<comment type="subcellular location">
    <subcellularLocation>
        <location evidence="1">Cell outer membrane</location>
    </subcellularLocation>
</comment>
<dbReference type="Gene3D" id="1.25.40.390">
    <property type="match status" value="1"/>
</dbReference>
<accession>A0A4S2B124</accession>
<comment type="caution">
    <text evidence="8">The sequence shown here is derived from an EMBL/GenBank/DDBJ whole genome shotgun (WGS) entry which is preliminary data.</text>
</comment>
<evidence type="ECO:0000313" key="8">
    <source>
        <dbReference type="EMBL" id="TGY07363.1"/>
    </source>
</evidence>
<comment type="similarity">
    <text evidence="2">Belongs to the SusD family.</text>
</comment>
<organism evidence="8 9">
    <name type="scientific">Bacteroides muris</name>
    <name type="common">ex Afrizal et al. 2022</name>
    <dbReference type="NCBI Taxonomy" id="2516960"/>
    <lineage>
        <taxon>Bacteria</taxon>
        <taxon>Pseudomonadati</taxon>
        <taxon>Bacteroidota</taxon>
        <taxon>Bacteroidia</taxon>
        <taxon>Bacteroidales</taxon>
        <taxon>Bacteroidaceae</taxon>
        <taxon>Bacteroides</taxon>
    </lineage>
</organism>
<name>A0A4S2B124_9BACE</name>
<sequence length="572" mass="65847">MKKYILLLAAAGLMSSCYDLDQFPHDKTSSGTFWQTEEHAYQGMVAMYETLRNENTFGAYYNLDALGEIAMDYNNWQMPAIIKGTHNDRTAYITSKWQSSYNGIFRANLLLQNIDKVNTSDEKKALYKAEAKFMRALHYFHLLDFYGGVPLYDETTVVDQEFMNMKKPRTTAEETKKFILDDLDEAVNVLPVKWGSSDYGRATRGAAVALRGKVKLYTKDFAGAKADFEEIVKDPQGRDYGYRLNDSYPDLFTLEADQSAEMIFSIQCVNGADNEYGLAYCLRLGSRAAFGGCWNNNMPTDILADMYEYKDGRPFSWDEIYPGFYGDRALQKSIFEAKLSTDKKSVESYPADRDKIRTIYKNRDPRMEQTLITPYAHFLGCNGFTPKEMEYVLATGVNEANGFLRDNQNHNNYYWRKFVPEGDMDGILLERSSSPVDFPLIRYADVLLMLAECYNAVDQQDEAVALINQVRQRPSTNMPALNSGAAWLEAHSKEEVFERIMHERAIELACEGHRFSDLRRWGLAKEKLNYEYDDILGKFIFKREFVDRDYLFPIPAVEFERNSELGEQNPGW</sequence>
<evidence type="ECO:0000256" key="2">
    <source>
        <dbReference type="ARBA" id="ARBA00006275"/>
    </source>
</evidence>
<evidence type="ECO:0000256" key="4">
    <source>
        <dbReference type="ARBA" id="ARBA00023136"/>
    </source>
</evidence>
<dbReference type="Pfam" id="PF14322">
    <property type="entry name" value="SusD-like_3"/>
    <property type="match status" value="1"/>
</dbReference>
<dbReference type="InterPro" id="IPR033985">
    <property type="entry name" value="SusD-like_N"/>
</dbReference>
<proteinExistence type="inferred from homology"/>
<dbReference type="CDD" id="cd08977">
    <property type="entry name" value="SusD"/>
    <property type="match status" value="1"/>
</dbReference>
<dbReference type="EMBL" id="SRYZ01000010">
    <property type="protein sequence ID" value="TGY07363.1"/>
    <property type="molecule type" value="Genomic_DNA"/>
</dbReference>
<feature type="domain" description="RagB/SusD" evidence="6">
    <location>
        <begin position="261"/>
        <end position="572"/>
    </location>
</feature>